<keyword evidence="1" id="KW-0812">Transmembrane</keyword>
<reference evidence="2 3" key="1">
    <citation type="submission" date="2019-07" db="EMBL/GenBank/DDBJ databases">
        <title>R&amp;d 2014.</title>
        <authorList>
            <person name="Klenk H.-P."/>
        </authorList>
    </citation>
    <scope>NUCLEOTIDE SEQUENCE [LARGE SCALE GENOMIC DNA]</scope>
    <source>
        <strain evidence="2 3">DSM 45764</strain>
    </source>
</reference>
<feature type="transmembrane region" description="Helical" evidence="1">
    <location>
        <begin position="55"/>
        <end position="75"/>
    </location>
</feature>
<keyword evidence="1" id="KW-1133">Transmembrane helix</keyword>
<keyword evidence="3" id="KW-1185">Reference proteome</keyword>
<gene>
    <name evidence="2" type="ORF">JD78_01043</name>
</gene>
<organism evidence="2 3">
    <name type="scientific">Modestobacter roseus</name>
    <dbReference type="NCBI Taxonomy" id="1181884"/>
    <lineage>
        <taxon>Bacteria</taxon>
        <taxon>Bacillati</taxon>
        <taxon>Actinomycetota</taxon>
        <taxon>Actinomycetes</taxon>
        <taxon>Geodermatophilales</taxon>
        <taxon>Geodermatophilaceae</taxon>
        <taxon>Modestobacter</taxon>
    </lineage>
</organism>
<dbReference type="RefSeq" id="WP_153360754.1">
    <property type="nucleotide sequence ID" value="NZ_JABGDC010000092.1"/>
</dbReference>
<comment type="caution">
    <text evidence="2">The sequence shown here is derived from an EMBL/GenBank/DDBJ whole genome shotgun (WGS) entry which is preliminary data.</text>
</comment>
<feature type="transmembrane region" description="Helical" evidence="1">
    <location>
        <begin position="29"/>
        <end position="49"/>
    </location>
</feature>
<evidence type="ECO:0000313" key="3">
    <source>
        <dbReference type="Proteomes" id="UP000321490"/>
    </source>
</evidence>
<evidence type="ECO:0000313" key="2">
    <source>
        <dbReference type="EMBL" id="TWH72527.1"/>
    </source>
</evidence>
<dbReference type="AlphaFoldDB" id="A0A562INC9"/>
<dbReference type="EMBL" id="VLKF01000001">
    <property type="protein sequence ID" value="TWH72527.1"/>
    <property type="molecule type" value="Genomic_DNA"/>
</dbReference>
<feature type="transmembrane region" description="Helical" evidence="1">
    <location>
        <begin position="144"/>
        <end position="163"/>
    </location>
</feature>
<protein>
    <submittedName>
        <fullName evidence="2">Uncharacterized protein</fullName>
    </submittedName>
</protein>
<proteinExistence type="predicted"/>
<evidence type="ECO:0000256" key="1">
    <source>
        <dbReference type="SAM" id="Phobius"/>
    </source>
</evidence>
<accession>A0A562INC9</accession>
<dbReference type="Proteomes" id="UP000321490">
    <property type="component" value="Unassembled WGS sequence"/>
</dbReference>
<name>A0A562INC9_9ACTN</name>
<sequence>MPRDRSAEDDAAIRQGEAELRSWDRRRRLVVEAVLLAYAAGYAFLVLGGGDAPAALSWVLLLIFALVRAAAWRWGDRGARTDGARTDFALRHRRLAGWAQSGMVRARAEQRLRRARLRRIGWGLVVAVCTTITVVALLGDPPAVGLAVFGAALVAGAVVQLWLGERNLAEARRWVADPPA</sequence>
<keyword evidence="1" id="KW-0472">Membrane</keyword>
<feature type="transmembrane region" description="Helical" evidence="1">
    <location>
        <begin position="120"/>
        <end position="138"/>
    </location>
</feature>